<dbReference type="InterPro" id="IPR036513">
    <property type="entry name" value="STAS_dom_sf"/>
</dbReference>
<dbReference type="InterPro" id="IPR002645">
    <property type="entry name" value="STAS_dom"/>
</dbReference>
<dbReference type="PROSITE" id="PS50801">
    <property type="entry name" value="STAS"/>
    <property type="match status" value="1"/>
</dbReference>
<evidence type="ECO:0000259" key="4">
    <source>
        <dbReference type="PROSITE" id="PS50801"/>
    </source>
</evidence>
<organism evidence="5 6">
    <name type="scientific">Polyangium spumosum</name>
    <dbReference type="NCBI Taxonomy" id="889282"/>
    <lineage>
        <taxon>Bacteria</taxon>
        <taxon>Pseudomonadati</taxon>
        <taxon>Myxococcota</taxon>
        <taxon>Polyangia</taxon>
        <taxon>Polyangiales</taxon>
        <taxon>Polyangiaceae</taxon>
        <taxon>Polyangium</taxon>
    </lineage>
</organism>
<evidence type="ECO:0000313" key="6">
    <source>
        <dbReference type="Proteomes" id="UP000440224"/>
    </source>
</evidence>
<comment type="caution">
    <text evidence="5">The sequence shown here is derived from an EMBL/GenBank/DDBJ whole genome shotgun (WGS) entry which is preliminary data.</text>
</comment>
<dbReference type="Gene3D" id="3.30.450.20">
    <property type="entry name" value="PAS domain"/>
    <property type="match status" value="1"/>
</dbReference>
<dbReference type="InterPro" id="IPR051932">
    <property type="entry name" value="Bact_StressResp_Reg"/>
</dbReference>
<protein>
    <submittedName>
        <fullName evidence="5">PAS domain-containing protein</fullName>
    </submittedName>
</protein>
<keyword evidence="1" id="KW-0597">Phosphoprotein</keyword>
<evidence type="ECO:0000256" key="2">
    <source>
        <dbReference type="SAM" id="Coils"/>
    </source>
</evidence>
<dbReference type="InterPro" id="IPR000014">
    <property type="entry name" value="PAS"/>
</dbReference>
<dbReference type="AlphaFoldDB" id="A0A6N7PFU0"/>
<dbReference type="Pfam" id="PF01740">
    <property type="entry name" value="STAS"/>
    <property type="match status" value="1"/>
</dbReference>
<dbReference type="Pfam" id="PF08448">
    <property type="entry name" value="PAS_4"/>
    <property type="match status" value="1"/>
</dbReference>
<gene>
    <name evidence="5" type="ORF">GF068_03460</name>
</gene>
<dbReference type="InterPro" id="IPR000700">
    <property type="entry name" value="PAS-assoc_C"/>
</dbReference>
<evidence type="ECO:0000259" key="3">
    <source>
        <dbReference type="PROSITE" id="PS50113"/>
    </source>
</evidence>
<dbReference type="Proteomes" id="UP000440224">
    <property type="component" value="Unassembled WGS sequence"/>
</dbReference>
<dbReference type="SUPFAM" id="SSF55785">
    <property type="entry name" value="PYP-like sensor domain (PAS domain)"/>
    <property type="match status" value="1"/>
</dbReference>
<dbReference type="PANTHER" id="PTHR33745">
    <property type="entry name" value="RSBT ANTAGONIST PROTEIN RSBS-RELATED"/>
    <property type="match status" value="1"/>
</dbReference>
<evidence type="ECO:0000256" key="1">
    <source>
        <dbReference type="ARBA" id="ARBA00022553"/>
    </source>
</evidence>
<reference evidence="5 6" key="1">
    <citation type="submission" date="2019-10" db="EMBL/GenBank/DDBJ databases">
        <title>A soil myxobacterium in the family Polyangiaceae.</title>
        <authorList>
            <person name="Li Y."/>
            <person name="Wang J."/>
        </authorList>
    </citation>
    <scope>NUCLEOTIDE SEQUENCE [LARGE SCALE GENOMIC DNA]</scope>
    <source>
        <strain evidence="5 6">DSM 14734</strain>
    </source>
</reference>
<dbReference type="RefSeq" id="WP_153817830.1">
    <property type="nucleotide sequence ID" value="NZ_WJIE01000001.1"/>
</dbReference>
<dbReference type="NCBIfam" id="TIGR00229">
    <property type="entry name" value="sensory_box"/>
    <property type="match status" value="1"/>
</dbReference>
<feature type="coiled-coil region" evidence="2">
    <location>
        <begin position="5"/>
        <end position="32"/>
    </location>
</feature>
<keyword evidence="6" id="KW-1185">Reference proteome</keyword>
<sequence>MGERDGDLAREVERLRSRVGELEEQLQAFVKHTPTATALFDTNVRYLVASEAWLSDLRVEVRDVLGRSHYDVFPEITERWKEIHQRCLAGATESSEEDPFPRADGSVDWLRWKVMPWRTGAGEIGGLFMFTEVITERKRLKDALEAQAAAIRELSTPIVPIRDDVLVMPLVGALTPERTVQIMENLLGRIVSAQARVAIIDVTGVPLVDSHAANSLLQIAKAVQLLGAGVVLTGIRPEVAQSLVSEDVDMKDIVTRRDLQGGVAWAMRGRT</sequence>
<dbReference type="InterPro" id="IPR035965">
    <property type="entry name" value="PAS-like_dom_sf"/>
</dbReference>
<dbReference type="PROSITE" id="PS50113">
    <property type="entry name" value="PAC"/>
    <property type="match status" value="1"/>
</dbReference>
<accession>A0A6N7PFU0</accession>
<evidence type="ECO:0000313" key="5">
    <source>
        <dbReference type="EMBL" id="MRG90982.1"/>
    </source>
</evidence>
<feature type="domain" description="STAS" evidence="4">
    <location>
        <begin position="155"/>
        <end position="243"/>
    </location>
</feature>
<dbReference type="PANTHER" id="PTHR33745:SF3">
    <property type="entry name" value="RSBT CO-ANTAGONIST PROTEIN RSBRC"/>
    <property type="match status" value="1"/>
</dbReference>
<keyword evidence="2" id="KW-0175">Coiled coil</keyword>
<dbReference type="EMBL" id="WJIE01000001">
    <property type="protein sequence ID" value="MRG90982.1"/>
    <property type="molecule type" value="Genomic_DNA"/>
</dbReference>
<dbReference type="Gene3D" id="3.30.750.24">
    <property type="entry name" value="STAS domain"/>
    <property type="match status" value="1"/>
</dbReference>
<proteinExistence type="predicted"/>
<name>A0A6N7PFU0_9BACT</name>
<dbReference type="OrthoDB" id="9760752at2"/>
<dbReference type="SUPFAM" id="SSF52091">
    <property type="entry name" value="SpoIIaa-like"/>
    <property type="match status" value="1"/>
</dbReference>
<dbReference type="CDD" id="cd07041">
    <property type="entry name" value="STAS_RsbR_RsbS_like"/>
    <property type="match status" value="1"/>
</dbReference>
<dbReference type="InterPro" id="IPR013656">
    <property type="entry name" value="PAS_4"/>
</dbReference>
<feature type="domain" description="PAC" evidence="3">
    <location>
        <begin position="94"/>
        <end position="146"/>
    </location>
</feature>